<dbReference type="GO" id="GO:0042953">
    <property type="term" value="P:lipoprotein transport"/>
    <property type="evidence" value="ECO:0007669"/>
    <property type="project" value="InterPro"/>
</dbReference>
<comment type="subunit">
    <text evidence="3 10">Monomer.</text>
</comment>
<dbReference type="OrthoDB" id="9787361at2"/>
<proteinExistence type="inferred from homology"/>
<protein>
    <recommendedName>
        <fullName evidence="4 10">Outer-membrane lipoprotein carrier protein</fullName>
    </recommendedName>
</protein>
<comment type="subcellular location">
    <subcellularLocation>
        <location evidence="1 10">Periplasm</location>
    </subcellularLocation>
</comment>
<evidence type="ECO:0000256" key="1">
    <source>
        <dbReference type="ARBA" id="ARBA00004418"/>
    </source>
</evidence>
<gene>
    <name evidence="10 11" type="primary">lolA</name>
    <name evidence="11" type="ORF">B5D82_18090</name>
</gene>
<evidence type="ECO:0000256" key="8">
    <source>
        <dbReference type="ARBA" id="ARBA00022927"/>
    </source>
</evidence>
<evidence type="ECO:0000256" key="7">
    <source>
        <dbReference type="ARBA" id="ARBA00022764"/>
    </source>
</evidence>
<dbReference type="PANTHER" id="PTHR35869">
    <property type="entry name" value="OUTER-MEMBRANE LIPOPROTEIN CARRIER PROTEIN"/>
    <property type="match status" value="1"/>
</dbReference>
<evidence type="ECO:0000256" key="9">
    <source>
        <dbReference type="ARBA" id="ARBA00023186"/>
    </source>
</evidence>
<keyword evidence="6 10" id="KW-0732">Signal</keyword>
<keyword evidence="8 10" id="KW-0653">Protein transport</keyword>
<dbReference type="Gene3D" id="2.50.20.10">
    <property type="entry name" value="Lipoprotein localisation LolA/LolB/LppX"/>
    <property type="match status" value="1"/>
</dbReference>
<dbReference type="InterPro" id="IPR004564">
    <property type="entry name" value="OM_lipoprot_carrier_LolA-like"/>
</dbReference>
<organism evidence="11 12">
    <name type="scientific">Cognaticolwellia beringensis</name>
    <dbReference type="NCBI Taxonomy" id="1967665"/>
    <lineage>
        <taxon>Bacteria</taxon>
        <taxon>Pseudomonadati</taxon>
        <taxon>Pseudomonadota</taxon>
        <taxon>Gammaproteobacteria</taxon>
        <taxon>Alteromonadales</taxon>
        <taxon>Colwelliaceae</taxon>
        <taxon>Cognaticolwellia</taxon>
    </lineage>
</organism>
<comment type="function">
    <text evidence="10">Participates in the translocation of lipoproteins from the inner membrane to the outer membrane. Only forms a complex with a lipoprotein if the residue after the N-terminal Cys is not an aspartate (The Asp acts as a targeting signal to indicate that the lipoprotein should stay in the inner membrane).</text>
</comment>
<evidence type="ECO:0000256" key="5">
    <source>
        <dbReference type="ARBA" id="ARBA00022448"/>
    </source>
</evidence>
<keyword evidence="12" id="KW-1185">Reference proteome</keyword>
<dbReference type="HAMAP" id="MF_00240">
    <property type="entry name" value="LolA"/>
    <property type="match status" value="1"/>
</dbReference>
<dbReference type="SUPFAM" id="SSF89392">
    <property type="entry name" value="Prokaryotic lipoproteins and lipoprotein localization factors"/>
    <property type="match status" value="1"/>
</dbReference>
<evidence type="ECO:0000256" key="2">
    <source>
        <dbReference type="ARBA" id="ARBA00007615"/>
    </source>
</evidence>
<dbReference type="CDD" id="cd16325">
    <property type="entry name" value="LolA"/>
    <property type="match status" value="1"/>
</dbReference>
<name>A0A222GDR7_9GAMM</name>
<keyword evidence="5 10" id="KW-0813">Transport</keyword>
<dbReference type="InterPro" id="IPR029046">
    <property type="entry name" value="LolA/LolB/LppX"/>
</dbReference>
<dbReference type="Proteomes" id="UP000202259">
    <property type="component" value="Chromosome"/>
</dbReference>
<accession>A0A222GDR7</accession>
<dbReference type="PANTHER" id="PTHR35869:SF1">
    <property type="entry name" value="OUTER-MEMBRANE LIPOPROTEIN CARRIER PROTEIN"/>
    <property type="match status" value="1"/>
</dbReference>
<evidence type="ECO:0000313" key="11">
    <source>
        <dbReference type="EMBL" id="ASP49514.1"/>
    </source>
</evidence>
<sequence length="253" mass="27997" precursor="true">MQNKKKLIKGSAVVATLLSAVLSTTSLASSHDHMDVPELNSDVNDNKTVNAVKMIAKSTENISATENAETSKNALMEKLAKIEFFSAEFNQQIFDEAGNELQQGSGLLSVSKPNLVNWQTIMPDESLIVSDGKNLWFYDPFVEQVSVYTLESAIANTPILLITSNDPKLWQDYSVSQLSDNRYLVTANNDNARVKSLELSFVKNANNLELSAFNILDATGQLSVITLNHQHKAPKPDLFKFTVPEGVYLDDQR</sequence>
<reference evidence="11 12" key="1">
    <citation type="submission" date="2017-08" db="EMBL/GenBank/DDBJ databases">
        <title>Complete genome of Colwellia sp. NB097-1, a psychrophile bacterium ioslated from Bering Sea.</title>
        <authorList>
            <person name="Chen X."/>
        </authorList>
    </citation>
    <scope>NUCLEOTIDE SEQUENCE [LARGE SCALE GENOMIC DNA]</scope>
    <source>
        <strain evidence="11 12">NB097-1</strain>
    </source>
</reference>
<evidence type="ECO:0000256" key="4">
    <source>
        <dbReference type="ARBA" id="ARBA00014035"/>
    </source>
</evidence>
<dbReference type="EMBL" id="CP020465">
    <property type="protein sequence ID" value="ASP49514.1"/>
    <property type="molecule type" value="Genomic_DNA"/>
</dbReference>
<dbReference type="AlphaFoldDB" id="A0A222GDR7"/>
<dbReference type="KEGG" id="cber:B5D82_18090"/>
<dbReference type="RefSeq" id="WP_081153646.1">
    <property type="nucleotide sequence ID" value="NZ_CP020465.1"/>
</dbReference>
<evidence type="ECO:0000256" key="6">
    <source>
        <dbReference type="ARBA" id="ARBA00022729"/>
    </source>
</evidence>
<evidence type="ECO:0000256" key="10">
    <source>
        <dbReference type="HAMAP-Rule" id="MF_00240"/>
    </source>
</evidence>
<evidence type="ECO:0000256" key="3">
    <source>
        <dbReference type="ARBA" id="ARBA00011245"/>
    </source>
</evidence>
<dbReference type="InterPro" id="IPR018323">
    <property type="entry name" value="OM_lipoprot_carrier_LolA_Pbac"/>
</dbReference>
<keyword evidence="9 10" id="KW-0143">Chaperone</keyword>
<dbReference type="Pfam" id="PF03548">
    <property type="entry name" value="LolA"/>
    <property type="match status" value="1"/>
</dbReference>
<feature type="signal peptide" evidence="10">
    <location>
        <begin position="1"/>
        <end position="28"/>
    </location>
</feature>
<dbReference type="GO" id="GO:0044874">
    <property type="term" value="P:lipoprotein localization to outer membrane"/>
    <property type="evidence" value="ECO:0007669"/>
    <property type="project" value="UniProtKB-UniRule"/>
</dbReference>
<feature type="chain" id="PRO_5013412555" description="Outer-membrane lipoprotein carrier protein" evidence="10">
    <location>
        <begin position="29"/>
        <end position="253"/>
    </location>
</feature>
<dbReference type="NCBIfam" id="TIGR00547">
    <property type="entry name" value="lolA"/>
    <property type="match status" value="1"/>
</dbReference>
<keyword evidence="7 10" id="KW-0574">Periplasm</keyword>
<comment type="similarity">
    <text evidence="2 10">Belongs to the LolA family.</text>
</comment>
<evidence type="ECO:0000313" key="12">
    <source>
        <dbReference type="Proteomes" id="UP000202259"/>
    </source>
</evidence>
<keyword evidence="11" id="KW-0449">Lipoprotein</keyword>
<dbReference type="GO" id="GO:0030288">
    <property type="term" value="C:outer membrane-bounded periplasmic space"/>
    <property type="evidence" value="ECO:0007669"/>
    <property type="project" value="TreeGrafter"/>
</dbReference>